<dbReference type="AlphaFoldDB" id="A0A2P2PRX2"/>
<reference evidence="1" key="1">
    <citation type="submission" date="2018-02" db="EMBL/GenBank/DDBJ databases">
        <title>Rhizophora mucronata_Transcriptome.</title>
        <authorList>
            <person name="Meera S.P."/>
            <person name="Sreeshan A."/>
            <person name="Augustine A."/>
        </authorList>
    </citation>
    <scope>NUCLEOTIDE SEQUENCE</scope>
    <source>
        <tissue evidence="1">Leaf</tissue>
    </source>
</reference>
<name>A0A2P2PRX2_RHIMU</name>
<evidence type="ECO:0000313" key="1">
    <source>
        <dbReference type="EMBL" id="MBX57445.1"/>
    </source>
</evidence>
<sequence>MLPHEIDCSYVGFSPLLMVFHAVYRFL</sequence>
<proteinExistence type="predicted"/>
<protein>
    <submittedName>
        <fullName evidence="1">Uncharacterized protein</fullName>
    </submittedName>
</protein>
<organism evidence="1">
    <name type="scientific">Rhizophora mucronata</name>
    <name type="common">Asiatic mangrove</name>
    <dbReference type="NCBI Taxonomy" id="61149"/>
    <lineage>
        <taxon>Eukaryota</taxon>
        <taxon>Viridiplantae</taxon>
        <taxon>Streptophyta</taxon>
        <taxon>Embryophyta</taxon>
        <taxon>Tracheophyta</taxon>
        <taxon>Spermatophyta</taxon>
        <taxon>Magnoliopsida</taxon>
        <taxon>eudicotyledons</taxon>
        <taxon>Gunneridae</taxon>
        <taxon>Pentapetalae</taxon>
        <taxon>rosids</taxon>
        <taxon>fabids</taxon>
        <taxon>Malpighiales</taxon>
        <taxon>Rhizophoraceae</taxon>
        <taxon>Rhizophora</taxon>
    </lineage>
</organism>
<accession>A0A2P2PRX2</accession>
<dbReference type="EMBL" id="GGEC01076961">
    <property type="protein sequence ID" value="MBX57445.1"/>
    <property type="molecule type" value="Transcribed_RNA"/>
</dbReference>